<dbReference type="GO" id="GO:0005886">
    <property type="term" value="C:plasma membrane"/>
    <property type="evidence" value="ECO:0007669"/>
    <property type="project" value="UniProtKB-SubCell"/>
</dbReference>
<dbReference type="HOGENOM" id="CLU_008861_3_0_7"/>
<comment type="subcellular location">
    <subcellularLocation>
        <location evidence="1">Cell membrane</location>
        <topology evidence="1">Multi-pass membrane protein</topology>
    </subcellularLocation>
</comment>
<evidence type="ECO:0000259" key="7">
    <source>
        <dbReference type="PROSITE" id="PS50156"/>
    </source>
</evidence>
<feature type="transmembrane region" description="Helical" evidence="6">
    <location>
        <begin position="601"/>
        <end position="625"/>
    </location>
</feature>
<evidence type="ECO:0000256" key="6">
    <source>
        <dbReference type="SAM" id="Phobius"/>
    </source>
</evidence>
<evidence type="ECO:0000256" key="3">
    <source>
        <dbReference type="ARBA" id="ARBA00022692"/>
    </source>
</evidence>
<dbReference type="EMBL" id="FQ312005">
    <property type="protein sequence ID" value="CBW26212.1"/>
    <property type="molecule type" value="Genomic_DNA"/>
</dbReference>
<feature type="transmembrane region" description="Helical" evidence="6">
    <location>
        <begin position="225"/>
        <end position="245"/>
    </location>
</feature>
<dbReference type="PANTHER" id="PTHR33406">
    <property type="entry name" value="MEMBRANE PROTEIN MJ1562-RELATED"/>
    <property type="match status" value="1"/>
</dbReference>
<evidence type="ECO:0000256" key="4">
    <source>
        <dbReference type="ARBA" id="ARBA00022989"/>
    </source>
</evidence>
<feature type="transmembrane region" description="Helical" evidence="6">
    <location>
        <begin position="252"/>
        <end position="272"/>
    </location>
</feature>
<dbReference type="PANTHER" id="PTHR33406:SF12">
    <property type="entry name" value="BLR2997 PROTEIN"/>
    <property type="match status" value="1"/>
</dbReference>
<feature type="transmembrane region" description="Helical" evidence="6">
    <location>
        <begin position="405"/>
        <end position="423"/>
    </location>
</feature>
<feature type="transmembrane region" description="Helical" evidence="6">
    <location>
        <begin position="658"/>
        <end position="679"/>
    </location>
</feature>
<evidence type="ECO:0000313" key="9">
    <source>
        <dbReference type="Proteomes" id="UP000008963"/>
    </source>
</evidence>
<keyword evidence="9" id="KW-1185">Reference proteome</keyword>
<feature type="domain" description="SSD" evidence="7">
    <location>
        <begin position="252"/>
        <end position="373"/>
    </location>
</feature>
<dbReference type="Proteomes" id="UP000008963">
    <property type="component" value="Chromosome"/>
</dbReference>
<organism evidence="8 9">
    <name type="scientific">Halobacteriovorax marinus (strain ATCC BAA-682 / DSM 15412 / SJ)</name>
    <name type="common">Bacteriovorax marinus</name>
    <dbReference type="NCBI Taxonomy" id="862908"/>
    <lineage>
        <taxon>Bacteria</taxon>
        <taxon>Pseudomonadati</taxon>
        <taxon>Bdellovibrionota</taxon>
        <taxon>Bacteriovoracia</taxon>
        <taxon>Bacteriovoracales</taxon>
        <taxon>Halobacteriovoraceae</taxon>
        <taxon>Halobacteriovorax</taxon>
    </lineage>
</organism>
<dbReference type="eggNOG" id="COG1033">
    <property type="taxonomic scope" value="Bacteria"/>
</dbReference>
<evidence type="ECO:0000313" key="8">
    <source>
        <dbReference type="EMBL" id="CBW26212.1"/>
    </source>
</evidence>
<dbReference type="PATRIC" id="fig|862908.3.peg.1278"/>
<dbReference type="InterPro" id="IPR050545">
    <property type="entry name" value="Mycobact_MmpL"/>
</dbReference>
<dbReference type="PROSITE" id="PS50156">
    <property type="entry name" value="SSD"/>
    <property type="match status" value="2"/>
</dbReference>
<dbReference type="SUPFAM" id="SSF82866">
    <property type="entry name" value="Multidrug efflux transporter AcrB transmembrane domain"/>
    <property type="match status" value="2"/>
</dbReference>
<keyword evidence="2" id="KW-1003">Cell membrane</keyword>
<dbReference type="AlphaFoldDB" id="E1WZM6"/>
<feature type="transmembrane region" description="Helical" evidence="6">
    <location>
        <begin position="320"/>
        <end position="338"/>
    </location>
</feature>
<evidence type="ECO:0000256" key="1">
    <source>
        <dbReference type="ARBA" id="ARBA00004651"/>
    </source>
</evidence>
<dbReference type="Gene3D" id="1.20.1640.10">
    <property type="entry name" value="Multidrug efflux transporter AcrB transmembrane domain"/>
    <property type="match status" value="2"/>
</dbReference>
<feature type="transmembrane region" description="Helical" evidence="6">
    <location>
        <begin position="278"/>
        <end position="299"/>
    </location>
</feature>
<keyword evidence="3 6" id="KW-0812">Transmembrane</keyword>
<feature type="transmembrane region" description="Helical" evidence="6">
    <location>
        <begin position="12"/>
        <end position="35"/>
    </location>
</feature>
<accession>E1WZM6</accession>
<feature type="transmembrane region" description="Helical" evidence="6">
    <location>
        <begin position="730"/>
        <end position="758"/>
    </location>
</feature>
<sequence length="762" mass="85929">MHNKIRNRLVDFAVLHPYRCLVIALLLFLSGLPFLSNTRMDFSAKVWFASHDPNIKTLETFERTFGNDEAATLIIESDKDIFNPHFMDILNKLTEKMWKVPEVMRVQSLTNFYWTRSFEDEILTEEFLYAEKLNDQQYLNEKKVSALEHKVIPGYYISEDAKSASIYAYISHNPDVAPDYAKITEGLKEVTKEFENEPGIKFHYMGQPPLSDRFQKVSFDDLGTMAPLLMLLVIIYLIFCFRSVIGVAIPTIIITLSLISTTALIGVFGFTINSLTFVLPSILIAISVADSVHIMAAFYDEFSKKGDCFHACTHSLRKNLWPIFLTTFSTMIGFFSLYSSDIKPVSDLGVLAGVGTFLAFSYTYLTTIPLLIIFNKNSASKSLNTKTLSESAVRSYLNFVREKRVWIITLFILISGSFTYLALQNEINSDPYTYFSESDPISKGNRFVLNSYGGVGGPELIVDSGEPGGITSPEFLYKVELFQDWLEDKEYVNKSVSIINILKEMNQSLNGGKKEFFKIPERKDQIAQELFMYTMSLPVGMDLNNRMDLSQQKLRLSVLWSLQTSKDSLKGVEDYEQKAKEIGLNIKTTGKPILFHRMNSYVVYTFFTSIAMALVLITIIMIFIFKDLKLGLLSLIPNILPIVFGAGALTLLDTPIDIGCAIVASVTLGIAVDDTIHFLSHYNLLRRSGMNIYDSMFKVFTSTGLALIVTTVILVSCFGLFMFANLTPNINFGILCALVLSLALVTDLLLLPAIIFCFKDRE</sequence>
<keyword evidence="4 6" id="KW-1133">Transmembrane helix</keyword>
<gene>
    <name evidence="8" type="ordered locus">BMS_1343</name>
</gene>
<feature type="transmembrane region" description="Helical" evidence="6">
    <location>
        <begin position="350"/>
        <end position="374"/>
    </location>
</feature>
<dbReference type="OrthoDB" id="9794724at2"/>
<dbReference type="InterPro" id="IPR000731">
    <property type="entry name" value="SSD"/>
</dbReference>
<dbReference type="InterPro" id="IPR004869">
    <property type="entry name" value="MMPL_dom"/>
</dbReference>
<name>E1WZM6_HALMS</name>
<feature type="transmembrane region" description="Helical" evidence="6">
    <location>
        <begin position="699"/>
        <end position="724"/>
    </location>
</feature>
<reference evidence="9" key="1">
    <citation type="journal article" date="2013" name="ISME J.">
        <title>A small predatory core genome in the divergent marine Bacteriovorax marinus SJ and the terrestrial Bdellovibrio bacteriovorus.</title>
        <authorList>
            <person name="Crossman L.C."/>
            <person name="Chen H."/>
            <person name="Cerdeno-Tarraga A.M."/>
            <person name="Brooks K."/>
            <person name="Quail M.A."/>
            <person name="Pineiro S.A."/>
            <person name="Hobley L."/>
            <person name="Sockett R.E."/>
            <person name="Bentley S.D."/>
            <person name="Parkhill J."/>
            <person name="Williams H.N."/>
            <person name="Stine O.C."/>
        </authorList>
    </citation>
    <scope>NUCLEOTIDE SEQUENCE [LARGE SCALE GENOMIC DNA]</scope>
    <source>
        <strain evidence="9">ATCC BAA-682 / DSM 15412 / SJ</strain>
    </source>
</reference>
<evidence type="ECO:0000256" key="2">
    <source>
        <dbReference type="ARBA" id="ARBA00022475"/>
    </source>
</evidence>
<keyword evidence="5 6" id="KW-0472">Membrane</keyword>
<dbReference type="KEGG" id="bmx:BMS_1343"/>
<feature type="transmembrane region" description="Helical" evidence="6">
    <location>
        <begin position="632"/>
        <end position="652"/>
    </location>
</feature>
<evidence type="ECO:0000256" key="5">
    <source>
        <dbReference type="ARBA" id="ARBA00023136"/>
    </source>
</evidence>
<dbReference type="RefSeq" id="WP_014243996.1">
    <property type="nucleotide sequence ID" value="NC_016620.1"/>
</dbReference>
<protein>
    <submittedName>
        <fullName evidence="8">Integral membrane protein</fullName>
    </submittedName>
</protein>
<proteinExistence type="predicted"/>
<feature type="domain" description="SSD" evidence="7">
    <location>
        <begin position="630"/>
        <end position="757"/>
    </location>
</feature>
<dbReference type="STRING" id="862908.BMS_1343"/>
<dbReference type="Pfam" id="PF03176">
    <property type="entry name" value="MMPL"/>
    <property type="match status" value="2"/>
</dbReference>